<evidence type="ECO:0000313" key="4">
    <source>
        <dbReference type="Proteomes" id="UP001163550"/>
    </source>
</evidence>
<keyword evidence="4" id="KW-1185">Reference proteome</keyword>
<dbReference type="NCBIfam" id="NF033819">
    <property type="entry name" value="IS66_TnpB"/>
    <property type="match status" value="1"/>
</dbReference>
<organism evidence="1 3">
    <name type="scientific">Acetobacterium wieringae</name>
    <dbReference type="NCBI Taxonomy" id="52694"/>
    <lineage>
        <taxon>Bacteria</taxon>
        <taxon>Bacillati</taxon>
        <taxon>Bacillota</taxon>
        <taxon>Clostridia</taxon>
        <taxon>Eubacteriales</taxon>
        <taxon>Eubacteriaceae</taxon>
        <taxon>Acetobacterium</taxon>
    </lineage>
</organism>
<dbReference type="RefSeq" id="WP_084633513.1">
    <property type="nucleotide sequence ID" value="NZ_CP087994.1"/>
</dbReference>
<dbReference type="STRING" id="52694.ACWI_10500"/>
<dbReference type="PANTHER" id="PTHR36455">
    <property type="match status" value="1"/>
</dbReference>
<dbReference type="InterPro" id="IPR008878">
    <property type="entry name" value="Transposase_IS66_Orf2"/>
</dbReference>
<name>A0A1F2PKL8_9FIRM</name>
<reference evidence="2" key="2">
    <citation type="submission" date="2021-11" db="EMBL/GenBank/DDBJ databases">
        <title>Isoprene-degrading acetogen.</title>
        <authorList>
            <person name="Yang Y."/>
            <person name="Jin H."/>
            <person name="Yan J."/>
        </authorList>
    </citation>
    <scope>NUCLEOTIDE SEQUENCE</scope>
    <source>
        <strain evidence="2">Berkeley</strain>
    </source>
</reference>
<evidence type="ECO:0000313" key="3">
    <source>
        <dbReference type="Proteomes" id="UP000176244"/>
    </source>
</evidence>
<gene>
    <name evidence="2" type="primary">tnpB</name>
    <name evidence="1" type="ORF">ACWI_10500</name>
    <name evidence="2" type="ORF">LNN31_18490</name>
</gene>
<dbReference type="PANTHER" id="PTHR36455:SF1">
    <property type="entry name" value="BLR8292 PROTEIN"/>
    <property type="match status" value="1"/>
</dbReference>
<sequence length="124" mass="14283">MMDRFIKDTTHIYIACGATDFRKQMDGLAVVVNTEFKLDPFADKCAFIFCNRKRNALKVLRYDGNGFILASKKLLNGMKFQWPRTPSEVREISGQQVQWLLQGLEIEQKKALQPVSMTLENSCF</sequence>
<dbReference type="Pfam" id="PF05717">
    <property type="entry name" value="TnpB_IS66"/>
    <property type="match status" value="1"/>
</dbReference>
<dbReference type="OrthoDB" id="4956084at2"/>
<accession>A0A1F2PKL8</accession>
<dbReference type="Proteomes" id="UP000176244">
    <property type="component" value="Unassembled WGS sequence"/>
</dbReference>
<dbReference type="EMBL" id="LKEU01000021">
    <property type="protein sequence ID" value="OFV71434.1"/>
    <property type="molecule type" value="Genomic_DNA"/>
</dbReference>
<dbReference type="Proteomes" id="UP001163550">
    <property type="component" value="Chromosome"/>
</dbReference>
<evidence type="ECO:0000313" key="2">
    <source>
        <dbReference type="EMBL" id="UYO62737.1"/>
    </source>
</evidence>
<dbReference type="AlphaFoldDB" id="A0A1F2PKL8"/>
<proteinExistence type="predicted"/>
<dbReference type="EMBL" id="CP087994">
    <property type="protein sequence ID" value="UYO62737.1"/>
    <property type="molecule type" value="Genomic_DNA"/>
</dbReference>
<reference evidence="1 3" key="1">
    <citation type="submission" date="2015-09" db="EMBL/GenBank/DDBJ databases">
        <title>Genome sequence of Acetobacterium wieringae DSM 1911.</title>
        <authorList>
            <person name="Poehlein A."/>
            <person name="Bengelsdorf F.R."/>
            <person name="Schiel-Bengelsdorf B."/>
            <person name="Duerre P."/>
            <person name="Daniel R."/>
        </authorList>
    </citation>
    <scope>NUCLEOTIDE SEQUENCE [LARGE SCALE GENOMIC DNA]</scope>
    <source>
        <strain evidence="1 3">DSM 1911</strain>
    </source>
</reference>
<protein>
    <submittedName>
        <fullName evidence="1">IS66 Orf2 like protein</fullName>
    </submittedName>
    <submittedName>
        <fullName evidence="2">IS66 family insertion sequence element accessory protein TnpB</fullName>
    </submittedName>
</protein>
<evidence type="ECO:0000313" key="1">
    <source>
        <dbReference type="EMBL" id="OFV71434.1"/>
    </source>
</evidence>